<reference evidence="7 8" key="1">
    <citation type="submission" date="2024-01" db="EMBL/GenBank/DDBJ databases">
        <title>The genomes of 5 underutilized Papilionoideae crops provide insights into root nodulation and disease resistanc.</title>
        <authorList>
            <person name="Jiang F."/>
        </authorList>
    </citation>
    <scope>NUCLEOTIDE SEQUENCE [LARGE SCALE GENOMIC DNA]</scope>
    <source>
        <strain evidence="7">DUOXIRENSHENG_FW03</strain>
        <tissue evidence="7">Leaves</tissue>
    </source>
</reference>
<keyword evidence="8" id="KW-1185">Reference proteome</keyword>
<dbReference type="SUPFAM" id="SSF52058">
    <property type="entry name" value="L domain-like"/>
    <property type="match status" value="1"/>
</dbReference>
<comment type="caution">
    <text evidence="7">The sequence shown here is derived from an EMBL/GenBank/DDBJ whole genome shotgun (WGS) entry which is preliminary data.</text>
</comment>
<dbReference type="Proteomes" id="UP001386955">
    <property type="component" value="Unassembled WGS sequence"/>
</dbReference>
<dbReference type="PANTHER" id="PTHR47186">
    <property type="entry name" value="LEUCINE-RICH REPEAT-CONTAINING PROTEIN 57"/>
    <property type="match status" value="1"/>
</dbReference>
<evidence type="ECO:0000256" key="4">
    <source>
        <dbReference type="SAM" id="Coils"/>
    </source>
</evidence>
<dbReference type="PANTHER" id="PTHR47186:SF26">
    <property type="entry name" value="LEUCINE-RICH REPEAT DOMAIN, L DOMAIN-CONTAINING PROTEIN-RELATED"/>
    <property type="match status" value="1"/>
</dbReference>
<evidence type="ECO:0000256" key="1">
    <source>
        <dbReference type="ARBA" id="ARBA00022737"/>
    </source>
</evidence>
<name>A0AAN9SR60_PSOTE</name>
<evidence type="ECO:0000259" key="6">
    <source>
        <dbReference type="Pfam" id="PF25019"/>
    </source>
</evidence>
<keyword evidence="4" id="KW-0175">Coiled coil</keyword>
<feature type="domain" description="R13L1/DRL21-like LRR repeat region" evidence="6">
    <location>
        <begin position="457"/>
        <end position="518"/>
    </location>
</feature>
<evidence type="ECO:0000256" key="3">
    <source>
        <dbReference type="ARBA" id="ARBA00022821"/>
    </source>
</evidence>
<accession>A0AAN9SR60</accession>
<evidence type="ECO:0008006" key="9">
    <source>
        <dbReference type="Google" id="ProtNLM"/>
    </source>
</evidence>
<evidence type="ECO:0000256" key="2">
    <source>
        <dbReference type="ARBA" id="ARBA00022741"/>
    </source>
</evidence>
<sequence>MAAELIGGAFLSASLQVTFDRLASSEIKAYFHGRKLKDEMLKRLDIALNSINQVLDDAEQRQYKNPNVMKWLDELKEAIYEAELLLDEVATEASRQKLEAEFQPATSMTLLLFWCYHLTELPLDLHKLVNLRHLDVRMSGINKMPNHIGRLKQLQTLTCFFIDKHNGFAVKELRNLNHLGGTISLLKLENVTDSADAVEANMKDKKHLQGLVLNWGDKFGRCNENEDSIKERRVLQALQPNANLKNLTVLRYDGTCFPSWFGGSHLPNLVSITLSESKFCYILPPFGQLPSLKELSISCFYGIEVIGPEFCGNDYSNIPFKSLEILKFEEMSAWKEWCSFEGFNDGEALSCLKELSIKRCSRLRKALPQHLPSLQKLVICGCQQLENSVPKAATIHELELRGCDKILLKDFPSSLKKATIQGTHVIECCLEQILLNNAFLEEFKIQDFHGPNLKWSSLHRHDSLGTLSITSWYSSSLPSALNIFTNLHSLHFNDCPQLKSFPKGGLPSSLHRLKIECCPKLVGSREEWGLFKLHSLKGLSISDDFENVDSFPEERLLPPTLSDLSITECSKLTTINSLGFLHLKSLKSLYVRSCPHLQCLPEGLPNSLSALDIHDCPLLEQKY</sequence>
<dbReference type="EMBL" id="JAYMYS010000003">
    <property type="protein sequence ID" value="KAK7401325.1"/>
    <property type="molecule type" value="Genomic_DNA"/>
</dbReference>
<dbReference type="Pfam" id="PF25019">
    <property type="entry name" value="LRR_R13L1-DRL21"/>
    <property type="match status" value="2"/>
</dbReference>
<evidence type="ECO:0000313" key="8">
    <source>
        <dbReference type="Proteomes" id="UP001386955"/>
    </source>
</evidence>
<protein>
    <recommendedName>
        <fullName evidence="9">Rx N-terminal domain-containing protein</fullName>
    </recommendedName>
</protein>
<dbReference type="InterPro" id="IPR032675">
    <property type="entry name" value="LRR_dom_sf"/>
</dbReference>
<dbReference type="GO" id="GO:0000166">
    <property type="term" value="F:nucleotide binding"/>
    <property type="evidence" value="ECO:0007669"/>
    <property type="project" value="UniProtKB-KW"/>
</dbReference>
<dbReference type="InterPro" id="IPR056789">
    <property type="entry name" value="LRR_R13L1-DRL21"/>
</dbReference>
<feature type="coiled-coil region" evidence="4">
    <location>
        <begin position="41"/>
        <end position="92"/>
    </location>
</feature>
<dbReference type="Gene3D" id="3.80.10.10">
    <property type="entry name" value="Ribonuclease Inhibitor"/>
    <property type="match status" value="2"/>
</dbReference>
<evidence type="ECO:0000313" key="7">
    <source>
        <dbReference type="EMBL" id="KAK7401325.1"/>
    </source>
</evidence>
<dbReference type="Pfam" id="PF18052">
    <property type="entry name" value="Rx_N"/>
    <property type="match status" value="1"/>
</dbReference>
<organism evidence="7 8">
    <name type="scientific">Psophocarpus tetragonolobus</name>
    <name type="common">Winged bean</name>
    <name type="synonym">Dolichos tetragonolobus</name>
    <dbReference type="NCBI Taxonomy" id="3891"/>
    <lineage>
        <taxon>Eukaryota</taxon>
        <taxon>Viridiplantae</taxon>
        <taxon>Streptophyta</taxon>
        <taxon>Embryophyta</taxon>
        <taxon>Tracheophyta</taxon>
        <taxon>Spermatophyta</taxon>
        <taxon>Magnoliopsida</taxon>
        <taxon>eudicotyledons</taxon>
        <taxon>Gunneridae</taxon>
        <taxon>Pentapetalae</taxon>
        <taxon>rosids</taxon>
        <taxon>fabids</taxon>
        <taxon>Fabales</taxon>
        <taxon>Fabaceae</taxon>
        <taxon>Papilionoideae</taxon>
        <taxon>50 kb inversion clade</taxon>
        <taxon>NPAAA clade</taxon>
        <taxon>indigoferoid/millettioid clade</taxon>
        <taxon>Phaseoleae</taxon>
        <taxon>Psophocarpus</taxon>
    </lineage>
</organism>
<keyword evidence="2" id="KW-0547">Nucleotide-binding</keyword>
<dbReference type="GO" id="GO:0006952">
    <property type="term" value="P:defense response"/>
    <property type="evidence" value="ECO:0007669"/>
    <property type="project" value="UniProtKB-KW"/>
</dbReference>
<keyword evidence="1" id="KW-0677">Repeat</keyword>
<proteinExistence type="predicted"/>
<evidence type="ECO:0000259" key="5">
    <source>
        <dbReference type="Pfam" id="PF18052"/>
    </source>
</evidence>
<feature type="domain" description="Disease resistance N-terminal" evidence="5">
    <location>
        <begin position="11"/>
        <end position="102"/>
    </location>
</feature>
<dbReference type="AlphaFoldDB" id="A0AAN9SR60"/>
<feature type="domain" description="R13L1/DRL21-like LRR repeat region" evidence="6">
    <location>
        <begin position="171"/>
        <end position="299"/>
    </location>
</feature>
<dbReference type="InterPro" id="IPR041118">
    <property type="entry name" value="Rx_N"/>
</dbReference>
<dbReference type="SUPFAM" id="SSF52047">
    <property type="entry name" value="RNI-like"/>
    <property type="match status" value="1"/>
</dbReference>
<keyword evidence="3" id="KW-0611">Plant defense</keyword>
<gene>
    <name evidence="7" type="ORF">VNO78_12716</name>
</gene>